<dbReference type="OrthoDB" id="10361341at2759"/>
<keyword evidence="2" id="KW-1185">Reference proteome</keyword>
<dbReference type="Proteomes" id="UP000596742">
    <property type="component" value="Unassembled WGS sequence"/>
</dbReference>
<evidence type="ECO:0000313" key="2">
    <source>
        <dbReference type="Proteomes" id="UP000596742"/>
    </source>
</evidence>
<gene>
    <name evidence="1" type="ORF">MGAL_10B065127</name>
</gene>
<evidence type="ECO:0000313" key="1">
    <source>
        <dbReference type="EMBL" id="VDI09366.1"/>
    </source>
</evidence>
<comment type="caution">
    <text evidence="1">The sequence shown here is derived from an EMBL/GenBank/DDBJ whole genome shotgun (WGS) entry which is preliminary data.</text>
</comment>
<proteinExistence type="predicted"/>
<dbReference type="AlphaFoldDB" id="A0A8B6CU21"/>
<dbReference type="EMBL" id="UYJE01002281">
    <property type="protein sequence ID" value="VDI09366.1"/>
    <property type="molecule type" value="Genomic_DNA"/>
</dbReference>
<reference evidence="1" key="1">
    <citation type="submission" date="2018-11" db="EMBL/GenBank/DDBJ databases">
        <authorList>
            <person name="Alioto T."/>
            <person name="Alioto T."/>
        </authorList>
    </citation>
    <scope>NUCLEOTIDE SEQUENCE</scope>
</reference>
<accession>A0A8B6CU21</accession>
<organism evidence="1 2">
    <name type="scientific">Mytilus galloprovincialis</name>
    <name type="common">Mediterranean mussel</name>
    <dbReference type="NCBI Taxonomy" id="29158"/>
    <lineage>
        <taxon>Eukaryota</taxon>
        <taxon>Metazoa</taxon>
        <taxon>Spiralia</taxon>
        <taxon>Lophotrochozoa</taxon>
        <taxon>Mollusca</taxon>
        <taxon>Bivalvia</taxon>
        <taxon>Autobranchia</taxon>
        <taxon>Pteriomorphia</taxon>
        <taxon>Mytilida</taxon>
        <taxon>Mytiloidea</taxon>
        <taxon>Mytilidae</taxon>
        <taxon>Mytilinae</taxon>
        <taxon>Mytilus</taxon>
    </lineage>
</organism>
<sequence length="227" mass="25273">MIPSELRPEIKKNNTKLCLPDESFIDTLGYVYLPLQIESQIESVFKVSITEKITIPPNTEVITSCAIKGDASSIMNAMTQSLPSKHTDNLLIAKAVVDPSCGQIPIRMANITDFEQIIQPDTHVAICEAVEVNFDSAHSDINKLMNVTSFDKAKEIPSRLTDLLERSSKLLNEDQISQLDKLLIKYDTTFSKNKSDLGRASAIKHTISTGNAKPIKQAPRRLRLWGH</sequence>
<name>A0A8B6CU21_MYTGA</name>
<protein>
    <submittedName>
        <fullName evidence="1">Uncharacterized protein</fullName>
    </submittedName>
</protein>